<dbReference type="KEGG" id="vg:77931653"/>
<dbReference type="EMBL" id="MH834625">
    <property type="protein sequence ID" value="AYN58890.1"/>
    <property type="molecule type" value="Genomic_DNA"/>
</dbReference>
<reference evidence="1 2" key="1">
    <citation type="submission" date="2018-09" db="EMBL/GenBank/DDBJ databases">
        <authorList>
            <person name="Rimple P.A."/>
            <person name="Stoner T.H."/>
            <person name="Garlena R.A."/>
            <person name="Russell D.A."/>
            <person name="Pope W.H."/>
            <person name="Jacobs-Sera D."/>
            <person name="Hatfull G.F."/>
        </authorList>
    </citation>
    <scope>NUCLEOTIDE SEQUENCE [LARGE SCALE GENOMIC DNA]</scope>
</reference>
<protein>
    <submittedName>
        <fullName evidence="1">Uncharacterized protein</fullName>
    </submittedName>
</protein>
<dbReference type="RefSeq" id="YP_010655785.1">
    <property type="nucleotide sequence ID" value="NC_070831.1"/>
</dbReference>
<evidence type="ECO:0000313" key="1">
    <source>
        <dbReference type="EMBL" id="AYN58890.1"/>
    </source>
</evidence>
<organism evidence="1 2">
    <name type="scientific">Arthrobacter phage Richie</name>
    <dbReference type="NCBI Taxonomy" id="2419967"/>
    <lineage>
        <taxon>Viruses</taxon>
        <taxon>Duplodnaviria</taxon>
        <taxon>Heunggongvirae</taxon>
        <taxon>Uroviricota</taxon>
        <taxon>Caudoviricetes</taxon>
        <taxon>Richievirus</taxon>
        <taxon>Richievirus richie</taxon>
    </lineage>
</organism>
<name>A0A3G2KJ26_9CAUD</name>
<dbReference type="Proteomes" id="UP000269345">
    <property type="component" value="Segment"/>
</dbReference>
<accession>A0A3G2KJ26</accession>
<gene>
    <name evidence="1" type="primary">64</name>
    <name evidence="1" type="ORF">PBI_RICHIE_64</name>
</gene>
<proteinExistence type="predicted"/>
<sequence>MSDLLYEFARDIAAADGMDVSDWDERAPRSPVKYFATRQAQALMAAGYRKPAVLGYIVVDRGGVMVGNQHKHRESAQEFADEWTADCKTAGIDWEYRVAEIVEAQS</sequence>
<evidence type="ECO:0000313" key="2">
    <source>
        <dbReference type="Proteomes" id="UP000269345"/>
    </source>
</evidence>
<keyword evidence="2" id="KW-1185">Reference proteome</keyword>
<dbReference type="GeneID" id="77931653"/>